<organism evidence="2 3">
    <name type="scientific">Chironomus riparius</name>
    <dbReference type="NCBI Taxonomy" id="315576"/>
    <lineage>
        <taxon>Eukaryota</taxon>
        <taxon>Metazoa</taxon>
        <taxon>Ecdysozoa</taxon>
        <taxon>Arthropoda</taxon>
        <taxon>Hexapoda</taxon>
        <taxon>Insecta</taxon>
        <taxon>Pterygota</taxon>
        <taxon>Neoptera</taxon>
        <taxon>Endopterygota</taxon>
        <taxon>Diptera</taxon>
        <taxon>Nematocera</taxon>
        <taxon>Chironomoidea</taxon>
        <taxon>Chironomidae</taxon>
        <taxon>Chironominae</taxon>
        <taxon>Chironomus</taxon>
    </lineage>
</organism>
<sequence>MTSSVPEWINESFFEKVLRTSNGDKNLNISEFNVAPSNNSQEHYASTIFKATVKYANKFNCEEVTKLLIKLVVPKAIAFSDENSFDTELNMYLSTLPDLQRLLNQNGENVQFAPKLLYSSKDPVPLLVLEDVTMNGYDNTTGPLDLFGIKCVTSKLAKFHAASIYIDRDVMIQNYHTHLYSFSHFKGKEVSYYKNGLFNLKSRDGLNFMKNNMYLFVDELKSWRGYDECTDKMKNIAKKFEELGEKVYQANPSADGFNVLNHGDFCYNNMLFKKDDDGKVCDVLFVDYQMTKWGSPCIDLYYLLHLVASREVSENHRDEIISYYYEELVKSLKDIGYMTKPPNMLDLNVELLKNGFLEVLIAVCFMPFMFMDPKIHDTELAFENGIEGLLLRQDLYRNPEFKTFIKKLLPKFLHKGLLF</sequence>
<dbReference type="PANTHER" id="PTHR11012:SF56">
    <property type="entry name" value="CHK KINASE-LIKE DOMAIN-CONTAINING PROTEIN-RELATED"/>
    <property type="match status" value="1"/>
</dbReference>
<dbReference type="InterPro" id="IPR015897">
    <property type="entry name" value="CHK_kinase-like"/>
</dbReference>
<name>A0A9N9WNL6_9DIPT</name>
<reference evidence="2" key="1">
    <citation type="submission" date="2022-01" db="EMBL/GenBank/DDBJ databases">
        <authorList>
            <person name="King R."/>
        </authorList>
    </citation>
    <scope>NUCLEOTIDE SEQUENCE</scope>
</reference>
<dbReference type="InterPro" id="IPR011009">
    <property type="entry name" value="Kinase-like_dom_sf"/>
</dbReference>
<dbReference type="AlphaFoldDB" id="A0A9N9WNL6"/>
<accession>A0A9N9WNL6</accession>
<dbReference type="PANTHER" id="PTHR11012">
    <property type="entry name" value="PROTEIN KINASE-LIKE DOMAIN-CONTAINING"/>
    <property type="match status" value="1"/>
</dbReference>
<gene>
    <name evidence="2" type="ORF">CHIRRI_LOCUS2694</name>
</gene>
<evidence type="ECO:0000259" key="1">
    <source>
        <dbReference type="SMART" id="SM00587"/>
    </source>
</evidence>
<dbReference type="InterPro" id="IPR004119">
    <property type="entry name" value="EcKL"/>
</dbReference>
<dbReference type="EMBL" id="OU895877">
    <property type="protein sequence ID" value="CAG9799736.1"/>
    <property type="molecule type" value="Genomic_DNA"/>
</dbReference>
<proteinExistence type="predicted"/>
<evidence type="ECO:0000313" key="2">
    <source>
        <dbReference type="EMBL" id="CAG9799736.1"/>
    </source>
</evidence>
<evidence type="ECO:0000313" key="3">
    <source>
        <dbReference type="Proteomes" id="UP001153620"/>
    </source>
</evidence>
<dbReference type="Pfam" id="PF02958">
    <property type="entry name" value="EcKL"/>
    <property type="match status" value="1"/>
</dbReference>
<protein>
    <recommendedName>
        <fullName evidence="1">CHK kinase-like domain-containing protein</fullName>
    </recommendedName>
</protein>
<feature type="domain" description="CHK kinase-like" evidence="1">
    <location>
        <begin position="127"/>
        <end position="334"/>
    </location>
</feature>
<dbReference type="Proteomes" id="UP001153620">
    <property type="component" value="Chromosome 1"/>
</dbReference>
<reference evidence="2" key="2">
    <citation type="submission" date="2022-10" db="EMBL/GenBank/DDBJ databases">
        <authorList>
            <consortium name="ENA_rothamsted_submissions"/>
            <consortium name="culmorum"/>
            <person name="King R."/>
        </authorList>
    </citation>
    <scope>NUCLEOTIDE SEQUENCE</scope>
</reference>
<dbReference type="SUPFAM" id="SSF56112">
    <property type="entry name" value="Protein kinase-like (PK-like)"/>
    <property type="match status" value="1"/>
</dbReference>
<dbReference type="SMART" id="SM00587">
    <property type="entry name" value="CHK"/>
    <property type="match status" value="1"/>
</dbReference>
<dbReference type="Gene3D" id="3.90.1200.10">
    <property type="match status" value="1"/>
</dbReference>
<dbReference type="OrthoDB" id="8250698at2759"/>
<keyword evidence="3" id="KW-1185">Reference proteome</keyword>